<feature type="region of interest" description="Disordered" evidence="1">
    <location>
        <begin position="60"/>
        <end position="87"/>
    </location>
</feature>
<keyword evidence="3" id="KW-1185">Reference proteome</keyword>
<dbReference type="AlphaFoldDB" id="A0LL79"/>
<evidence type="ECO:0000256" key="1">
    <source>
        <dbReference type="SAM" id="MobiDB-lite"/>
    </source>
</evidence>
<organism evidence="2 3">
    <name type="scientific">Syntrophobacter fumaroxidans (strain DSM 10017 / MPOB)</name>
    <dbReference type="NCBI Taxonomy" id="335543"/>
    <lineage>
        <taxon>Bacteria</taxon>
        <taxon>Pseudomonadati</taxon>
        <taxon>Thermodesulfobacteriota</taxon>
        <taxon>Syntrophobacteria</taxon>
        <taxon>Syntrophobacterales</taxon>
        <taxon>Syntrophobacteraceae</taxon>
        <taxon>Syntrophobacter</taxon>
    </lineage>
</organism>
<dbReference type="HOGENOM" id="CLU_598419_0_0_7"/>
<dbReference type="eggNOG" id="COG0467">
    <property type="taxonomic scope" value="Bacteria"/>
</dbReference>
<reference evidence="2 3" key="1">
    <citation type="submission" date="2006-10" db="EMBL/GenBank/DDBJ databases">
        <title>Complete sequence of Syntrophobacter fumaroxidans MPOB.</title>
        <authorList>
            <consortium name="US DOE Joint Genome Institute"/>
            <person name="Copeland A."/>
            <person name="Lucas S."/>
            <person name="Lapidus A."/>
            <person name="Barry K."/>
            <person name="Detter J.C."/>
            <person name="Glavina del Rio T."/>
            <person name="Hammon N."/>
            <person name="Israni S."/>
            <person name="Pitluck S."/>
            <person name="Goltsman E.G."/>
            <person name="Martinez M."/>
            <person name="Schmutz J."/>
            <person name="Larimer F."/>
            <person name="Land M."/>
            <person name="Hauser L."/>
            <person name="Kyrpides N."/>
            <person name="Kim E."/>
            <person name="Boone D.R."/>
            <person name="Brockman F."/>
            <person name="Culley D."/>
            <person name="Ferry J."/>
            <person name="Gunsalus R."/>
            <person name="McInerney M.J."/>
            <person name="Morrison M."/>
            <person name="Plugge C."/>
            <person name="Rohlin L."/>
            <person name="Scholten J."/>
            <person name="Sieber J."/>
            <person name="Stams A.J.M."/>
            <person name="Worm P."/>
            <person name="Henstra A.M."/>
            <person name="Richardson P."/>
        </authorList>
    </citation>
    <scope>NUCLEOTIDE SEQUENCE [LARGE SCALE GENOMIC DNA]</scope>
    <source>
        <strain evidence="3">DSM 10017 / MPOB</strain>
    </source>
</reference>
<protein>
    <recommendedName>
        <fullName evidence="4">DUF3987 domain-containing protein</fullName>
    </recommendedName>
</protein>
<dbReference type="RefSeq" id="WP_011699349.1">
    <property type="nucleotide sequence ID" value="NC_008554.1"/>
</dbReference>
<dbReference type="InParanoid" id="A0LL79"/>
<evidence type="ECO:0000313" key="3">
    <source>
        <dbReference type="Proteomes" id="UP000001784"/>
    </source>
</evidence>
<evidence type="ECO:0000313" key="2">
    <source>
        <dbReference type="EMBL" id="ABK18181.1"/>
    </source>
</evidence>
<dbReference type="OrthoDB" id="9572413at2"/>
<evidence type="ECO:0008006" key="4">
    <source>
        <dbReference type="Google" id="ProtNLM"/>
    </source>
</evidence>
<dbReference type="EMBL" id="CP000478">
    <property type="protein sequence ID" value="ABK18181.1"/>
    <property type="molecule type" value="Genomic_DNA"/>
</dbReference>
<accession>A0LL79</accession>
<dbReference type="Proteomes" id="UP000001784">
    <property type="component" value="Chromosome"/>
</dbReference>
<gene>
    <name evidence="2" type="ordered locus">Sfum_2502</name>
</gene>
<sequence length="457" mass="51300">MNITDILLAGWPKNLRTDGTFTCPACGKGVLTVGDGAAHCPGENREFTTGDLLTLLQQSRSNGTEPKTPPKQEVPPRQSKTESPGAFPHEVMSGFAGNFASLFSSYTEAPAQFYYFSAMTMLGNVLADKIVVESQIATQPRLYCLLLGESADDRKSTAISQTVKFFLDFFTRKDFGVCHGVGSAEGLQKRLEENNKLLLCFDEFKAFVAKCKIESSVLLPCLTTLFESGCYESRTKTSDISIQNAQISILGASTVPTYETMWSSQFTDIGFINRLWIVTGHGERRFSIPPKIPVTDISNLRYDLQAVLQTVGTGFEMPVDKDAEEIYHTWYMNLDHSVHSRRLDGYALRLMPLLAVNDRKRVIDLETVKKAIRLCDWQLEVRKLHDPIDSDSVLARMEEKIRRTLRARGALTERELKQATHANRDGLWVFAQAKQNLVKACEIAWNRGEKRYETVDA</sequence>
<dbReference type="STRING" id="335543.Sfum_2502"/>
<name>A0LL79_SYNFM</name>
<dbReference type="KEGG" id="sfu:Sfum_2502"/>
<proteinExistence type="predicted"/>